<dbReference type="PANTHER" id="PTHR46310:SF7">
    <property type="entry name" value="AMIDASE 1"/>
    <property type="match status" value="1"/>
</dbReference>
<accession>A0A8H6N303</accession>
<evidence type="ECO:0000256" key="1">
    <source>
        <dbReference type="SAM" id="SignalP"/>
    </source>
</evidence>
<dbReference type="PANTHER" id="PTHR46310">
    <property type="entry name" value="AMIDASE 1"/>
    <property type="match status" value="1"/>
</dbReference>
<keyword evidence="3" id="KW-0808">Transferase</keyword>
<keyword evidence="1" id="KW-0732">Signal</keyword>
<evidence type="ECO:0000259" key="2">
    <source>
        <dbReference type="Pfam" id="PF01425"/>
    </source>
</evidence>
<reference evidence="3" key="1">
    <citation type="journal article" date="2020" name="Phytopathology">
        <title>Genome Sequence Resources of Colletotrichum truncatum, C. plurivorum, C. musicola, and C. sojae: Four Species Pathogenic to Soybean (Glycine max).</title>
        <authorList>
            <person name="Rogerio F."/>
            <person name="Boufleur T.R."/>
            <person name="Ciampi-Guillardi M."/>
            <person name="Sukno S.A."/>
            <person name="Thon M.R."/>
            <person name="Massola Junior N.S."/>
            <person name="Baroncelli R."/>
        </authorList>
    </citation>
    <scope>NUCLEOTIDE SEQUENCE</scope>
    <source>
        <strain evidence="3">LFN00145</strain>
    </source>
</reference>
<dbReference type="EMBL" id="WIGO01000315">
    <property type="protein sequence ID" value="KAF6817565.1"/>
    <property type="molecule type" value="Genomic_DNA"/>
</dbReference>
<dbReference type="InterPro" id="IPR023631">
    <property type="entry name" value="Amidase_dom"/>
</dbReference>
<feature type="domain" description="Amidase" evidence="2">
    <location>
        <begin position="178"/>
        <end position="312"/>
    </location>
</feature>
<name>A0A8H6N303_9PEZI</name>
<dbReference type="GO" id="GO:0016740">
    <property type="term" value="F:transferase activity"/>
    <property type="evidence" value="ECO:0007669"/>
    <property type="project" value="UniProtKB-KW"/>
</dbReference>
<evidence type="ECO:0000313" key="3">
    <source>
        <dbReference type="EMBL" id="KAF6817565.1"/>
    </source>
</evidence>
<keyword evidence="4" id="KW-1185">Reference proteome</keyword>
<gene>
    <name evidence="3" type="ORF">CPLU01_13547</name>
</gene>
<dbReference type="Gene3D" id="3.90.1300.10">
    <property type="entry name" value="Amidase signature (AS) domain"/>
    <property type="match status" value="1"/>
</dbReference>
<dbReference type="Pfam" id="PF01425">
    <property type="entry name" value="Amidase"/>
    <property type="match status" value="1"/>
</dbReference>
<dbReference type="Proteomes" id="UP000654918">
    <property type="component" value="Unassembled WGS sequence"/>
</dbReference>
<dbReference type="AlphaFoldDB" id="A0A8H6N303"/>
<dbReference type="SUPFAM" id="SSF75304">
    <property type="entry name" value="Amidase signature (AS) enzymes"/>
    <property type="match status" value="1"/>
</dbReference>
<proteinExistence type="predicted"/>
<feature type="chain" id="PRO_5034765812" evidence="1">
    <location>
        <begin position="25"/>
        <end position="312"/>
    </location>
</feature>
<protein>
    <submittedName>
        <fullName evidence="3">Glutamyl-tRNA amidotransferase</fullName>
    </submittedName>
</protein>
<dbReference type="InterPro" id="IPR036928">
    <property type="entry name" value="AS_sf"/>
</dbReference>
<sequence length="312" mass="32395">MCLFSSKTVALCLGLAAVAQPTTALPNSYLWEENGKFFSAPVAAALPARHKCSVFTGNDSVPITSSLLDDFVESYGSADDVWSKSFLDYRISNAQLPKSVALYTIQGSAVGSLSNGPYVASVTGSGSVELSPDTSLSFMSGSVPTNATSDSYITTNVGIPGALQQGIAVPSRLSSLPVKDDHPLAGLRFAVKDVIDVKGMKTSGGSHAYYQTYGPRNASAKAVSQLVQGGARLIGKPRITAFAQQFLSTAERSTTRTPGTLAAMGIRPLGSSSGSGSAVSSYDWIDFALGTDTGGSVRLPARHGGLYAYKPT</sequence>
<evidence type="ECO:0000313" key="4">
    <source>
        <dbReference type="Proteomes" id="UP000654918"/>
    </source>
</evidence>
<comment type="caution">
    <text evidence="3">The sequence shown here is derived from an EMBL/GenBank/DDBJ whole genome shotgun (WGS) entry which is preliminary data.</text>
</comment>
<organism evidence="3 4">
    <name type="scientific">Colletotrichum plurivorum</name>
    <dbReference type="NCBI Taxonomy" id="2175906"/>
    <lineage>
        <taxon>Eukaryota</taxon>
        <taxon>Fungi</taxon>
        <taxon>Dikarya</taxon>
        <taxon>Ascomycota</taxon>
        <taxon>Pezizomycotina</taxon>
        <taxon>Sordariomycetes</taxon>
        <taxon>Hypocreomycetidae</taxon>
        <taxon>Glomerellales</taxon>
        <taxon>Glomerellaceae</taxon>
        <taxon>Colletotrichum</taxon>
        <taxon>Colletotrichum orchidearum species complex</taxon>
    </lineage>
</organism>
<feature type="signal peptide" evidence="1">
    <location>
        <begin position="1"/>
        <end position="24"/>
    </location>
</feature>